<dbReference type="PANTHER" id="PTHR45663:SF11">
    <property type="entry name" value="GEO12009P1"/>
    <property type="match status" value="1"/>
</dbReference>
<evidence type="ECO:0000256" key="2">
    <source>
        <dbReference type="ARBA" id="ARBA00022448"/>
    </source>
</evidence>
<name>A0ABR9PT05_9BACT</name>
<dbReference type="Gene3D" id="3.40.30.10">
    <property type="entry name" value="Glutaredoxin"/>
    <property type="match status" value="1"/>
</dbReference>
<dbReference type="SUPFAM" id="SSF52833">
    <property type="entry name" value="Thioredoxin-like"/>
    <property type="match status" value="1"/>
</dbReference>
<dbReference type="PROSITE" id="PS51352">
    <property type="entry name" value="THIOREDOXIN_2"/>
    <property type="match status" value="1"/>
</dbReference>
<reference evidence="9 10" key="1">
    <citation type="submission" date="2020-02" db="EMBL/GenBank/DDBJ databases">
        <authorList>
            <person name="Babadi Z.K."/>
            <person name="Risdian C."/>
            <person name="Ebrahimipour G.H."/>
            <person name="Wink J."/>
        </authorList>
    </citation>
    <scope>NUCLEOTIDE SEQUENCE [LARGE SCALE GENOMIC DNA]</scope>
    <source>
        <strain evidence="9 10">ZKHCc1 1396</strain>
    </source>
</reference>
<dbReference type="NCBIfam" id="TIGR01068">
    <property type="entry name" value="thioredoxin"/>
    <property type="match status" value="1"/>
</dbReference>
<dbReference type="PRINTS" id="PR00421">
    <property type="entry name" value="THIOREDOXIN"/>
</dbReference>
<keyword evidence="3" id="KW-0249">Electron transport</keyword>
<evidence type="ECO:0000259" key="8">
    <source>
        <dbReference type="PROSITE" id="PS51352"/>
    </source>
</evidence>
<keyword evidence="10" id="KW-1185">Reference proteome</keyword>
<dbReference type="Proteomes" id="UP001516472">
    <property type="component" value="Unassembled WGS sequence"/>
</dbReference>
<evidence type="ECO:0000256" key="3">
    <source>
        <dbReference type="ARBA" id="ARBA00022982"/>
    </source>
</evidence>
<keyword evidence="4" id="KW-1015">Disulfide bond</keyword>
<dbReference type="EMBL" id="JAAIYO010000007">
    <property type="protein sequence ID" value="MBE4750984.1"/>
    <property type="molecule type" value="Genomic_DNA"/>
</dbReference>
<protein>
    <recommendedName>
        <fullName evidence="6 7">Thioredoxin</fullName>
    </recommendedName>
</protein>
<accession>A0ABR9PT05</accession>
<comment type="caution">
    <text evidence="9">The sequence shown here is derived from an EMBL/GenBank/DDBJ whole genome shotgun (WGS) entry which is preliminary data.</text>
</comment>
<gene>
    <name evidence="9" type="primary">trxA</name>
    <name evidence="9" type="ORF">G4177_22690</name>
</gene>
<dbReference type="InterPro" id="IPR013766">
    <property type="entry name" value="Thioredoxin_domain"/>
</dbReference>
<organism evidence="9 10">
    <name type="scientific">Corallococcus soli</name>
    <dbReference type="NCBI Taxonomy" id="2710757"/>
    <lineage>
        <taxon>Bacteria</taxon>
        <taxon>Pseudomonadati</taxon>
        <taxon>Myxococcota</taxon>
        <taxon>Myxococcia</taxon>
        <taxon>Myxococcales</taxon>
        <taxon>Cystobacterineae</taxon>
        <taxon>Myxococcaceae</taxon>
        <taxon>Corallococcus</taxon>
    </lineage>
</organism>
<evidence type="ECO:0000256" key="1">
    <source>
        <dbReference type="ARBA" id="ARBA00008987"/>
    </source>
</evidence>
<comment type="similarity">
    <text evidence="1 7">Belongs to the thioredoxin family.</text>
</comment>
<dbReference type="CDD" id="cd02947">
    <property type="entry name" value="TRX_family"/>
    <property type="match status" value="1"/>
</dbReference>
<evidence type="ECO:0000256" key="4">
    <source>
        <dbReference type="ARBA" id="ARBA00023157"/>
    </source>
</evidence>
<dbReference type="PIRSF" id="PIRSF000077">
    <property type="entry name" value="Thioredoxin"/>
    <property type="match status" value="1"/>
</dbReference>
<keyword evidence="2" id="KW-0813">Transport</keyword>
<evidence type="ECO:0000256" key="5">
    <source>
        <dbReference type="ARBA" id="ARBA00023284"/>
    </source>
</evidence>
<dbReference type="PANTHER" id="PTHR45663">
    <property type="entry name" value="GEO12009P1"/>
    <property type="match status" value="1"/>
</dbReference>
<sequence length="110" mass="12061">MAGYVIELGDAEFKREVLEAAEPVLVDFTATRCPPCRVLAPVLESLASEYQGRMKMAKLNVDDHPMTPGQYGVRAMPTLLFFKGGKVVKQIVGALARPKLEEAVRQVLTS</sequence>
<feature type="domain" description="Thioredoxin" evidence="8">
    <location>
        <begin position="1"/>
        <end position="109"/>
    </location>
</feature>
<evidence type="ECO:0000313" key="10">
    <source>
        <dbReference type="Proteomes" id="UP001516472"/>
    </source>
</evidence>
<evidence type="ECO:0000256" key="7">
    <source>
        <dbReference type="PIRNR" id="PIRNR000077"/>
    </source>
</evidence>
<proteinExistence type="inferred from homology"/>
<evidence type="ECO:0000256" key="6">
    <source>
        <dbReference type="NCBIfam" id="TIGR01068"/>
    </source>
</evidence>
<dbReference type="RefSeq" id="WP_193428203.1">
    <property type="nucleotide sequence ID" value="NZ_CBCSIP010000007.1"/>
</dbReference>
<dbReference type="InterPro" id="IPR036249">
    <property type="entry name" value="Thioredoxin-like_sf"/>
</dbReference>
<keyword evidence="5" id="KW-0676">Redox-active center</keyword>
<dbReference type="InterPro" id="IPR005746">
    <property type="entry name" value="Thioredoxin"/>
</dbReference>
<dbReference type="Pfam" id="PF00085">
    <property type="entry name" value="Thioredoxin"/>
    <property type="match status" value="1"/>
</dbReference>
<evidence type="ECO:0000313" key="9">
    <source>
        <dbReference type="EMBL" id="MBE4750984.1"/>
    </source>
</evidence>